<dbReference type="GO" id="GO:0030145">
    <property type="term" value="F:manganese ion binding"/>
    <property type="evidence" value="ECO:0007669"/>
    <property type="project" value="InterPro"/>
</dbReference>
<evidence type="ECO:0000313" key="13">
    <source>
        <dbReference type="Proteomes" id="UP000005273"/>
    </source>
</evidence>
<dbReference type="Pfam" id="PF01676">
    <property type="entry name" value="Metalloenzyme"/>
    <property type="match status" value="1"/>
</dbReference>
<dbReference type="EMBL" id="ACJX03000001">
    <property type="protein sequence ID" value="KRT36488.1"/>
    <property type="molecule type" value="Genomic_DNA"/>
</dbReference>
<evidence type="ECO:0000259" key="10">
    <source>
        <dbReference type="Pfam" id="PF01676"/>
    </source>
</evidence>
<dbReference type="Pfam" id="PF06415">
    <property type="entry name" value="iPGM_N"/>
    <property type="match status" value="2"/>
</dbReference>
<keyword evidence="8" id="KW-0464">Manganese</keyword>
<dbReference type="AlphaFoldDB" id="A0A0T5XDN6"/>
<organism evidence="12 13">
    <name type="scientific">Acetomicrobium hydrogeniformans ATCC BAA-1850</name>
    <dbReference type="NCBI Taxonomy" id="592015"/>
    <lineage>
        <taxon>Bacteria</taxon>
        <taxon>Thermotogati</taxon>
        <taxon>Synergistota</taxon>
        <taxon>Synergistia</taxon>
        <taxon>Synergistales</taxon>
        <taxon>Acetomicrobiaceae</taxon>
        <taxon>Acetomicrobium</taxon>
    </lineage>
</organism>
<evidence type="ECO:0000256" key="3">
    <source>
        <dbReference type="ARBA" id="ARBA00004798"/>
    </source>
</evidence>
<keyword evidence="9" id="KW-0413">Isomerase</keyword>
<evidence type="ECO:0000313" key="12">
    <source>
        <dbReference type="EMBL" id="KRT36488.1"/>
    </source>
</evidence>
<evidence type="ECO:0000256" key="7">
    <source>
        <dbReference type="ARBA" id="ARBA00023152"/>
    </source>
</evidence>
<dbReference type="SUPFAM" id="SSF53649">
    <property type="entry name" value="Alkaline phosphatase-like"/>
    <property type="match status" value="2"/>
</dbReference>
<dbReference type="GO" id="GO:0006007">
    <property type="term" value="P:glucose catabolic process"/>
    <property type="evidence" value="ECO:0007669"/>
    <property type="project" value="InterPro"/>
</dbReference>
<keyword evidence="13" id="KW-1185">Reference proteome</keyword>
<gene>
    <name evidence="12" type="ORF">HMPREF1705_03769</name>
</gene>
<dbReference type="Gene3D" id="3.40.720.10">
    <property type="entry name" value="Alkaline Phosphatase, subunit A"/>
    <property type="match status" value="1"/>
</dbReference>
<dbReference type="STRING" id="592015.HMPREF1705_03769"/>
<comment type="cofactor">
    <cofactor evidence="2">
        <name>Mn(2+)</name>
        <dbReference type="ChEBI" id="CHEBI:29035"/>
    </cofactor>
</comment>
<dbReference type="eggNOG" id="COG0696">
    <property type="taxonomic scope" value="Bacteria"/>
</dbReference>
<sequence>MGKFIETSEIMAKAIEEAYMRGESDYYMKPLVLKNANGKLIGLINDGDSVVFCCKRGEREIQLTDCFVEPEFPYFERKNFSNLFFVPFTLYHSKYVSLNLPIAFKFETVSNTLGEVISRSGLKQLRIAESEKIAHVTFFFNGGENIVFPLEDDVKIPSHRGIPYEKIPLLKLSEVSARLIEEINKDKYNFILANFANGDIIGHTADFDAKVTCVKGIDKTLEDIVTVAIKQKYTVMITADHGVLEVGFKDNGRPNVSHTTNPVPFLLVGPSVQEISLKEGRLANVASTVLVSMGIEPPEIFEKSLFRARTAINQRKVLLIVLDGWGIGKEDSKNPIYVAGVPFYNRLLREYPHTILKASGRDVGLKKDQPGNSEAGHINLGAGRVVLQDDVIIEKSIADGSFFKNHVLLEAVNRLHDSKGCLHLIGLLSHKSSHGLIDYVSNVLMLARSQNLENAYLHIILDGRSTEPGSAPHLLRQFGVTLREIGIGTIVTVFGRGIALDRSGDYLSKTKLAYDAMVFGKGEPVYWRNCEHEEKEVRK</sequence>
<dbReference type="OrthoDB" id="9800863at2"/>
<evidence type="ECO:0000256" key="1">
    <source>
        <dbReference type="ARBA" id="ARBA00000370"/>
    </source>
</evidence>
<comment type="pathway">
    <text evidence="3">Carbohydrate degradation; glycolysis; pyruvate from D-glyceraldehyde 3-phosphate: step 3/5.</text>
</comment>
<evidence type="ECO:0000256" key="8">
    <source>
        <dbReference type="ARBA" id="ARBA00023211"/>
    </source>
</evidence>
<comment type="similarity">
    <text evidence="4">Belongs to the BPG-independent phosphoglycerate mutase family.</text>
</comment>
<dbReference type="UniPathway" id="UPA00109">
    <property type="reaction ID" value="UER00186"/>
</dbReference>
<dbReference type="InterPro" id="IPR006124">
    <property type="entry name" value="Metalloenzyme"/>
</dbReference>
<dbReference type="InterPro" id="IPR005995">
    <property type="entry name" value="Pgm_bpd_ind"/>
</dbReference>
<dbReference type="Proteomes" id="UP000005273">
    <property type="component" value="Unassembled WGS sequence"/>
</dbReference>
<dbReference type="GO" id="GO:0006096">
    <property type="term" value="P:glycolytic process"/>
    <property type="evidence" value="ECO:0007669"/>
    <property type="project" value="UniProtKB-UniPathway"/>
</dbReference>
<dbReference type="InterPro" id="IPR011258">
    <property type="entry name" value="BPG-indep_PGM_N"/>
</dbReference>
<dbReference type="EC" id="5.4.2.12" evidence="5"/>
<evidence type="ECO:0000256" key="6">
    <source>
        <dbReference type="ARBA" id="ARBA00022723"/>
    </source>
</evidence>
<keyword evidence="6" id="KW-0479">Metal-binding</keyword>
<feature type="domain" description="Metalloenzyme" evidence="10">
    <location>
        <begin position="105"/>
        <end position="296"/>
    </location>
</feature>
<dbReference type="SUPFAM" id="SSF64158">
    <property type="entry name" value="2,3-Bisphosphoglycerate-independent phosphoglycerate mutase, substrate-binding domain"/>
    <property type="match status" value="2"/>
</dbReference>
<feature type="domain" description="BPG-independent PGAM N-terminal" evidence="11">
    <location>
        <begin position="393"/>
        <end position="524"/>
    </location>
</feature>
<comment type="catalytic activity">
    <reaction evidence="1">
        <text>(2R)-2-phosphoglycerate = (2R)-3-phosphoglycerate</text>
        <dbReference type="Rhea" id="RHEA:15901"/>
        <dbReference type="ChEBI" id="CHEBI:58272"/>
        <dbReference type="ChEBI" id="CHEBI:58289"/>
        <dbReference type="EC" id="5.4.2.12"/>
    </reaction>
</comment>
<comment type="caution">
    <text evidence="12">The sequence shown here is derived from an EMBL/GenBank/DDBJ whole genome shotgun (WGS) entry which is preliminary data.</text>
</comment>
<reference evidence="13" key="1">
    <citation type="submission" date="2012-09" db="EMBL/GenBank/DDBJ databases">
        <authorList>
            <person name="Weinstock G."/>
            <person name="Sodergren E."/>
            <person name="Clifton S."/>
            <person name="Fulton L."/>
            <person name="Fulton B."/>
            <person name="Courtney L."/>
            <person name="Fronick C."/>
            <person name="Harrison M."/>
            <person name="Strong C."/>
            <person name="Farmer C."/>
            <person name="Delehaunty K."/>
            <person name="Markovic C."/>
            <person name="Hall O."/>
            <person name="Minx P."/>
            <person name="Tomlinson C."/>
            <person name="Mitreva M."/>
            <person name="Nelson J."/>
            <person name="Hou S."/>
            <person name="Wollam A."/>
            <person name="Pepin K.H."/>
            <person name="Johnson M."/>
            <person name="Bhonagiri V."/>
            <person name="Nash W.E."/>
            <person name="Suruliraj S."/>
            <person name="Warren W."/>
            <person name="Chinwalla A."/>
            <person name="Mardis E.R."/>
            <person name="Wilson R.K."/>
        </authorList>
    </citation>
    <scope>NUCLEOTIDE SEQUENCE [LARGE SCALE GENOMIC DNA]</scope>
    <source>
        <strain evidence="13">OS1</strain>
    </source>
</reference>
<name>A0A0T5XDN6_9BACT</name>
<dbReference type="GO" id="GO:0004619">
    <property type="term" value="F:phosphoglycerate mutase activity"/>
    <property type="evidence" value="ECO:0007669"/>
    <property type="project" value="UniProtKB-EC"/>
</dbReference>
<accession>A0A0T5XDN6</accession>
<dbReference type="Gene3D" id="3.40.1450.10">
    <property type="entry name" value="BPG-independent phosphoglycerate mutase, domain B"/>
    <property type="match status" value="2"/>
</dbReference>
<proteinExistence type="inferred from homology"/>
<evidence type="ECO:0000256" key="2">
    <source>
        <dbReference type="ARBA" id="ARBA00001936"/>
    </source>
</evidence>
<keyword evidence="7" id="KW-0324">Glycolysis</keyword>
<dbReference type="GO" id="GO:0005737">
    <property type="term" value="C:cytoplasm"/>
    <property type="evidence" value="ECO:0007669"/>
    <property type="project" value="InterPro"/>
</dbReference>
<evidence type="ECO:0000256" key="5">
    <source>
        <dbReference type="ARBA" id="ARBA00012026"/>
    </source>
</evidence>
<dbReference type="PANTHER" id="PTHR31637:SF0">
    <property type="entry name" value="2,3-BISPHOSPHOGLYCERATE-INDEPENDENT PHOSPHOGLYCERATE MUTASE"/>
    <property type="match status" value="1"/>
</dbReference>
<protein>
    <recommendedName>
        <fullName evidence="5">phosphoglycerate mutase (2,3-diphosphoglycerate-independent)</fullName>
        <ecNumber evidence="5">5.4.2.12</ecNumber>
    </recommendedName>
</protein>
<dbReference type="PANTHER" id="PTHR31637">
    <property type="entry name" value="2,3-BISPHOSPHOGLYCERATE-INDEPENDENT PHOSPHOGLYCERATE MUTASE"/>
    <property type="match status" value="1"/>
</dbReference>
<feature type="domain" description="BPG-independent PGAM N-terminal" evidence="11">
    <location>
        <begin position="8"/>
        <end position="92"/>
    </location>
</feature>
<evidence type="ECO:0000259" key="11">
    <source>
        <dbReference type="Pfam" id="PF06415"/>
    </source>
</evidence>
<evidence type="ECO:0000256" key="9">
    <source>
        <dbReference type="ARBA" id="ARBA00023235"/>
    </source>
</evidence>
<dbReference type="InterPro" id="IPR017850">
    <property type="entry name" value="Alkaline_phosphatase_core_sf"/>
</dbReference>
<evidence type="ECO:0000256" key="4">
    <source>
        <dbReference type="ARBA" id="ARBA00008819"/>
    </source>
</evidence>
<dbReference type="InterPro" id="IPR036646">
    <property type="entry name" value="PGAM_B_sf"/>
</dbReference>
<dbReference type="RefSeq" id="WP_009200833.1">
    <property type="nucleotide sequence ID" value="NZ_ACJX03000001.1"/>
</dbReference>